<protein>
    <submittedName>
        <fullName evidence="13">WD repeat domain-containing protein</fullName>
    </submittedName>
</protein>
<feature type="region of interest" description="Disordered" evidence="10">
    <location>
        <begin position="547"/>
        <end position="638"/>
    </location>
</feature>
<feature type="compositionally biased region" description="Basic and acidic residues" evidence="10">
    <location>
        <begin position="197"/>
        <end position="222"/>
    </location>
</feature>
<dbReference type="SMART" id="SM00320">
    <property type="entry name" value="WD40"/>
    <property type="match status" value="5"/>
</dbReference>
<feature type="compositionally biased region" description="Basic and acidic residues" evidence="10">
    <location>
        <begin position="690"/>
        <end position="705"/>
    </location>
</feature>
<dbReference type="Pfam" id="PF24105">
    <property type="entry name" value="Beta-prop_CAF1B_HIR1"/>
    <property type="match status" value="2"/>
</dbReference>
<gene>
    <name evidence="13" type="ORF">CORC01_07985</name>
</gene>
<proteinExistence type="inferred from homology"/>
<dbReference type="STRING" id="1209926.A0A1G4B5F3"/>
<keyword evidence="8" id="KW-0539">Nucleus</keyword>
<comment type="caution">
    <text evidence="13">The sequence shown here is derived from an EMBL/GenBank/DDBJ whole genome shotgun (WGS) entry which is preliminary data.</text>
</comment>
<feature type="repeat" description="WD" evidence="9">
    <location>
        <begin position="117"/>
        <end position="158"/>
    </location>
</feature>
<dbReference type="EMBL" id="MJBS01000066">
    <property type="protein sequence ID" value="OHE96668.1"/>
    <property type="molecule type" value="Genomic_DNA"/>
</dbReference>
<dbReference type="PANTHER" id="PTHR15271">
    <property type="entry name" value="CHROMATIN ASSEMBLY FACTOR 1 SUBUNIT B"/>
    <property type="match status" value="1"/>
</dbReference>
<keyword evidence="3 9" id="KW-0853">WD repeat</keyword>
<evidence type="ECO:0000256" key="6">
    <source>
        <dbReference type="ARBA" id="ARBA00022853"/>
    </source>
</evidence>
<dbReference type="GO" id="GO:0006334">
    <property type="term" value="P:nucleosome assembly"/>
    <property type="evidence" value="ECO:0007669"/>
    <property type="project" value="TreeGrafter"/>
</dbReference>
<feature type="region of interest" description="Disordered" evidence="10">
    <location>
        <begin position="956"/>
        <end position="992"/>
    </location>
</feature>
<reference evidence="13 14" key="1">
    <citation type="submission" date="2016-09" db="EMBL/GenBank/DDBJ databases">
        <authorList>
            <person name="Capua I."/>
            <person name="De Benedictis P."/>
            <person name="Joannis T."/>
            <person name="Lombin L.H."/>
            <person name="Cattoli G."/>
        </authorList>
    </citation>
    <scope>NUCLEOTIDE SEQUENCE [LARGE SCALE GENOMIC DNA]</scope>
    <source>
        <strain evidence="13 14">IMI 309357</strain>
    </source>
</reference>
<dbReference type="InterPro" id="IPR015943">
    <property type="entry name" value="WD40/YVTN_repeat-like_dom_sf"/>
</dbReference>
<evidence type="ECO:0000313" key="14">
    <source>
        <dbReference type="Proteomes" id="UP000176998"/>
    </source>
</evidence>
<dbReference type="GO" id="GO:0006335">
    <property type="term" value="P:DNA replication-dependent chromatin assembly"/>
    <property type="evidence" value="ECO:0007669"/>
    <property type="project" value="InterPro"/>
</dbReference>
<dbReference type="PROSITE" id="PS50082">
    <property type="entry name" value="WD_REPEATS_2"/>
    <property type="match status" value="4"/>
</dbReference>
<evidence type="ECO:0000256" key="2">
    <source>
        <dbReference type="ARBA" id="ARBA00007306"/>
    </source>
</evidence>
<dbReference type="Proteomes" id="UP000176998">
    <property type="component" value="Unassembled WGS sequence"/>
</dbReference>
<dbReference type="GO" id="GO:0005634">
    <property type="term" value="C:nucleus"/>
    <property type="evidence" value="ECO:0007669"/>
    <property type="project" value="UniProtKB-SubCell"/>
</dbReference>
<dbReference type="InterPro" id="IPR001680">
    <property type="entry name" value="WD40_rpt"/>
</dbReference>
<feature type="domain" description="DNA ligase D 3'-phosphoesterase" evidence="11">
    <location>
        <begin position="873"/>
        <end position="1016"/>
    </location>
</feature>
<accession>A0A1G4B5F3</accession>
<dbReference type="OrthoDB" id="71227at2759"/>
<dbReference type="RefSeq" id="XP_022473824.1">
    <property type="nucleotide sequence ID" value="XM_022619620.1"/>
</dbReference>
<evidence type="ECO:0000256" key="1">
    <source>
        <dbReference type="ARBA" id="ARBA00004123"/>
    </source>
</evidence>
<keyword evidence="4" id="KW-0677">Repeat</keyword>
<feature type="region of interest" description="Disordered" evidence="10">
    <location>
        <begin position="415"/>
        <end position="466"/>
    </location>
</feature>
<evidence type="ECO:0000259" key="11">
    <source>
        <dbReference type="Pfam" id="PF13298"/>
    </source>
</evidence>
<feature type="compositionally biased region" description="Polar residues" evidence="10">
    <location>
        <begin position="553"/>
        <end position="569"/>
    </location>
</feature>
<evidence type="ECO:0000256" key="7">
    <source>
        <dbReference type="ARBA" id="ARBA00023204"/>
    </source>
</evidence>
<dbReference type="GeneID" id="34561130"/>
<name>A0A1G4B5F3_9PEZI</name>
<feature type="compositionally biased region" description="Acidic residues" evidence="10">
    <location>
        <begin position="967"/>
        <end position="985"/>
    </location>
</feature>
<feature type="region of interest" description="Disordered" evidence="10">
    <location>
        <begin position="1024"/>
        <end position="1086"/>
    </location>
</feature>
<dbReference type="PANTHER" id="PTHR15271:SF4">
    <property type="entry name" value="CHROMATIN ASSEMBLY FACTOR 1 SUBUNIT B"/>
    <property type="match status" value="1"/>
</dbReference>
<feature type="domain" description="CAF1B/HIR1 beta-propeller" evidence="12">
    <location>
        <begin position="2"/>
        <end position="203"/>
    </location>
</feature>
<dbReference type="SUPFAM" id="SSF50978">
    <property type="entry name" value="WD40 repeat-like"/>
    <property type="match status" value="1"/>
</dbReference>
<feature type="repeat" description="WD" evidence="9">
    <location>
        <begin position="159"/>
        <end position="200"/>
    </location>
</feature>
<evidence type="ECO:0000259" key="12">
    <source>
        <dbReference type="Pfam" id="PF24105"/>
    </source>
</evidence>
<evidence type="ECO:0000256" key="3">
    <source>
        <dbReference type="ARBA" id="ARBA00022574"/>
    </source>
</evidence>
<feature type="region of interest" description="Disordered" evidence="10">
    <location>
        <begin position="760"/>
        <end position="789"/>
    </location>
</feature>
<dbReference type="Gene3D" id="2.130.10.10">
    <property type="entry name" value="YVTN repeat-like/Quinoprotein amine dehydrogenase"/>
    <property type="match status" value="1"/>
</dbReference>
<feature type="repeat" description="WD" evidence="9">
    <location>
        <begin position="10"/>
        <end position="52"/>
    </location>
</feature>
<keyword evidence="14" id="KW-1185">Reference proteome</keyword>
<evidence type="ECO:0000256" key="5">
    <source>
        <dbReference type="ARBA" id="ARBA00022763"/>
    </source>
</evidence>
<dbReference type="PROSITE" id="PS50294">
    <property type="entry name" value="WD_REPEATS_REGION"/>
    <property type="match status" value="2"/>
</dbReference>
<organism evidence="13 14">
    <name type="scientific">Colletotrichum orchidophilum</name>
    <dbReference type="NCBI Taxonomy" id="1209926"/>
    <lineage>
        <taxon>Eukaryota</taxon>
        <taxon>Fungi</taxon>
        <taxon>Dikarya</taxon>
        <taxon>Ascomycota</taxon>
        <taxon>Pezizomycotina</taxon>
        <taxon>Sordariomycetes</taxon>
        <taxon>Hypocreomycetidae</taxon>
        <taxon>Glomerellales</taxon>
        <taxon>Glomerellaceae</taxon>
        <taxon>Colletotrichum</taxon>
    </lineage>
</organism>
<feature type="region of interest" description="Disordered" evidence="10">
    <location>
        <begin position="1153"/>
        <end position="1177"/>
    </location>
</feature>
<feature type="compositionally biased region" description="Basic residues" evidence="10">
    <location>
        <begin position="1039"/>
        <end position="1048"/>
    </location>
</feature>
<dbReference type="GO" id="GO:0006281">
    <property type="term" value="P:DNA repair"/>
    <property type="evidence" value="ECO:0007669"/>
    <property type="project" value="UniProtKB-KW"/>
</dbReference>
<feature type="compositionally biased region" description="Basic and acidic residues" evidence="10">
    <location>
        <begin position="764"/>
        <end position="773"/>
    </location>
</feature>
<evidence type="ECO:0000256" key="9">
    <source>
        <dbReference type="PROSITE-ProRule" id="PRU00221"/>
    </source>
</evidence>
<feature type="repeat" description="WD" evidence="9">
    <location>
        <begin position="59"/>
        <end position="90"/>
    </location>
</feature>
<dbReference type="AlphaFoldDB" id="A0A1G4B5F3"/>
<dbReference type="InterPro" id="IPR055410">
    <property type="entry name" value="Beta-prop_CAF1B_HIR1"/>
</dbReference>
<feature type="compositionally biased region" description="Polar residues" evidence="10">
    <location>
        <begin position="668"/>
        <end position="677"/>
    </location>
</feature>
<keyword evidence="5" id="KW-0227">DNA damage</keyword>
<evidence type="ECO:0000256" key="4">
    <source>
        <dbReference type="ARBA" id="ARBA00022737"/>
    </source>
</evidence>
<evidence type="ECO:0000256" key="8">
    <source>
        <dbReference type="ARBA" id="ARBA00023242"/>
    </source>
</evidence>
<feature type="compositionally biased region" description="Gly residues" evidence="10">
    <location>
        <begin position="1153"/>
        <end position="1170"/>
    </location>
</feature>
<sequence>MKSTPLIINWHDQNAPVYSAHFEPNGKGRLATAGGDNNVRLWKVDSDGEDRKVDYLSTLSKHTQAVNVVRWAPKGEILASAGDDGNVIIWIMSEHSGPAFGNEGLEDKETWRTKHMCRSSGSEIYDLAWSPDSSYFIIGSMDNIARIYNASSGTLVRQIAEHSHYVQGVAWDPLNEYIATQSSDRSVHIYSLKTKDGQHTLSGNHDDKPSKIASHNKSDLPPRRISSSSPAPPDFGMRTHLTVEQAIGSPVPSAPGTPTSIALPMNPPSVISHSRRSSFSSRRSPSPAPSMPLPAVMPMEPSPKPHPSGGLGMKNSTLYANETLSSFFRRLTFTPDGSLLLTPAGQYQTQHSSEGNAKPTFEVTNTVYIYTRGGINKAPIAHLPGHKKPSVVVKCSPIFYSLRTSPPVTKHITIDTSSSEDPIPALPEPVSKPVTSASVMDPPPPPTSVPESISTPNKAESGASTPGPKAAFALPYRMIYAVATQDAVLLYDSQQQTPICIVSNLHCATFTDLAWSSDGLTLLVSSSDGFCSTLSFSPGELGQIYQGDLPTAKNPTAGSTGASTLSNQNTPVPAPSSTFASASPFPNGSGHHHRNSTSSFTAPSPPPAGFVSQRPQSPARSNSTSSVATQSSNVVTNPPLIVGSVPGIAVSNSTKVTGVPITTPPETPRTNAATSSAGGALAVGPAASGNKRDASEGEKEEGSEPKKRRIAPTLVEQKPGDPIIIIIIISEAMASKQPPDSSLIENPFIKKRNLGWRLEVPGSKLKDDGREGQSEGDEQPKPLNKASNGQSQDHLLLFYSPSHKAGPNLSAALESGAATQPDPTTHFFTHLAKRTLDPYPARTPHLSPQSDGAFRTLFSSHAGSRQGAHFVVHQHDHPIAGVHYDLRLQVNQTSSVSWAVMYGLPGDANSKRLNRNATETRVHCLWNHVVEVGALGTGSLVVWDCGWFEVLGSRRGRGGGPAVDPDSGGEDVDNEDGRDEDEEGGVTEQEKLARAFGERKIRVRLHGSKLPERYVLNLRLPRGEDAEGRRKSARALGRPARKRRRGGGKKQTYVVETSSDGEGSGGEGDGDVVPDPLDGSDEGEKGLSAVEREIREVEDEHVRRTNAYKGAENSVGSVYQRRWYLSLDREACGFERRSVGGKRIWVLRDDGGGGGVTGGSGGGENGGGGGEADETGRLSFPFYVRGPEVERSIVTGRRGDEVLRDEGVEGFVRRKGWRPVLD</sequence>
<feature type="region of interest" description="Disordered" evidence="10">
    <location>
        <begin position="655"/>
        <end position="715"/>
    </location>
</feature>
<comment type="similarity">
    <text evidence="2">Belongs to the WD repeat HIR1 family.</text>
</comment>
<feature type="domain" description="CAF1B/HIR1 beta-propeller" evidence="12">
    <location>
        <begin position="312"/>
        <end position="541"/>
    </location>
</feature>
<comment type="subcellular location">
    <subcellularLocation>
        <location evidence="1">Nucleus</location>
    </subcellularLocation>
</comment>
<dbReference type="InterPro" id="IPR036322">
    <property type="entry name" value="WD40_repeat_dom_sf"/>
</dbReference>
<dbReference type="InterPro" id="IPR014144">
    <property type="entry name" value="LigD_PE_domain"/>
</dbReference>
<keyword evidence="7" id="KW-0234">DNA repair</keyword>
<dbReference type="Pfam" id="PF13298">
    <property type="entry name" value="LigD_N"/>
    <property type="match status" value="1"/>
</dbReference>
<feature type="compositionally biased region" description="Low complexity" evidence="10">
    <location>
        <begin position="268"/>
        <end position="285"/>
    </location>
</feature>
<evidence type="ECO:0000313" key="13">
    <source>
        <dbReference type="EMBL" id="OHE96668.1"/>
    </source>
</evidence>
<feature type="compositionally biased region" description="Low complexity" evidence="10">
    <location>
        <begin position="575"/>
        <end position="586"/>
    </location>
</feature>
<feature type="region of interest" description="Disordered" evidence="10">
    <location>
        <begin position="197"/>
        <end position="309"/>
    </location>
</feature>
<dbReference type="FunFam" id="2.130.10.10:FF:000461">
    <property type="entry name" value="Chromatin assembly factor 1 subunit B"/>
    <property type="match status" value="1"/>
</dbReference>
<dbReference type="GO" id="GO:0033186">
    <property type="term" value="C:CAF-1 complex"/>
    <property type="evidence" value="ECO:0007669"/>
    <property type="project" value="TreeGrafter"/>
</dbReference>
<dbReference type="InterPro" id="IPR045145">
    <property type="entry name" value="PTHR15271"/>
</dbReference>
<feature type="compositionally biased region" description="Low complexity" evidence="10">
    <location>
        <begin position="621"/>
        <end position="637"/>
    </location>
</feature>
<keyword evidence="6" id="KW-0156">Chromatin regulator</keyword>
<evidence type="ECO:0000256" key="10">
    <source>
        <dbReference type="SAM" id="MobiDB-lite"/>
    </source>
</evidence>